<gene>
    <name evidence="3" type="ORF">BDQ12DRAFT_738566</name>
</gene>
<name>A0A5C3LM36_9AGAR</name>
<dbReference type="InterPro" id="IPR036047">
    <property type="entry name" value="F-box-like_dom_sf"/>
</dbReference>
<evidence type="ECO:0000256" key="1">
    <source>
        <dbReference type="SAM" id="MobiDB-lite"/>
    </source>
</evidence>
<sequence>MKIPGRLVATKANYVDHSDSDLDVSDIEAASHTASPPPRKRARGSKQPAQKKAPAKKAAYSSRGKGKQRDLSLLPTMPMDIVFEILSSLPPKDLISVSRTTKSFREMLLSRQATTIWKNALEAADAPECPDDCSEPQWAALLFELPCNNCGNRNALLIDFALRRRLCKPCKRNHLVAALMYIRDYPTVDKEMFEYLPFTNAGGRVHTRHTTKYYWTADVDGMKEKWDKYKEDIANEVSDAQDKFAAFKEERKTFIEGVMDHANMCMKWKRDSANSLVQARTERRERRSLELYNRLTGLGHEEADISASLTFNDLDKTTPITDKNWVRLGTDLENRIHQNRAVRLRRERNAVICSRMQIVDTYLLTPHLNTLPARECPYQPSLYDICEFPQLTELINAPNEAAFTAQNVLDVKDEVITSIPDWIKARKEELRSLLPSDDAHDPSVDRLSLVTSVFDCASDEGICHQRCTLISWDAVGAHHCTSIKLVPSASFSMHRTWSCKTNIVYDTKSSSAVKCFVLLAGLDPHTATSSDLDRKDMRFMCRTCTPSYYWKHGQQVYGRQVYNWYEAIDHACVSHSMGGNPVDIKDWEVLPEKDRAMVNELEAKELDRRDTFRWACSHCTGDQSESLKVYNTVAAHLRTSHNVTDPQESIDVFLYPGLKGSGHHRAPAVLAIERP</sequence>
<dbReference type="Proteomes" id="UP000308652">
    <property type="component" value="Unassembled WGS sequence"/>
</dbReference>
<accession>A0A5C3LM36</accession>
<evidence type="ECO:0000313" key="4">
    <source>
        <dbReference type="Proteomes" id="UP000308652"/>
    </source>
</evidence>
<protein>
    <recommendedName>
        <fullName evidence="2">F-box domain-containing protein</fullName>
    </recommendedName>
</protein>
<dbReference type="CDD" id="cd09917">
    <property type="entry name" value="F-box_SF"/>
    <property type="match status" value="1"/>
</dbReference>
<dbReference type="PROSITE" id="PS50181">
    <property type="entry name" value="FBOX"/>
    <property type="match status" value="1"/>
</dbReference>
<dbReference type="OrthoDB" id="2322499at2759"/>
<keyword evidence="4" id="KW-1185">Reference proteome</keyword>
<dbReference type="SMART" id="SM00256">
    <property type="entry name" value="FBOX"/>
    <property type="match status" value="1"/>
</dbReference>
<dbReference type="EMBL" id="ML213641">
    <property type="protein sequence ID" value="TFK33815.1"/>
    <property type="molecule type" value="Genomic_DNA"/>
</dbReference>
<feature type="domain" description="F-box" evidence="2">
    <location>
        <begin position="71"/>
        <end position="120"/>
    </location>
</feature>
<dbReference type="AlphaFoldDB" id="A0A5C3LM36"/>
<organism evidence="3 4">
    <name type="scientific">Crucibulum laeve</name>
    <dbReference type="NCBI Taxonomy" id="68775"/>
    <lineage>
        <taxon>Eukaryota</taxon>
        <taxon>Fungi</taxon>
        <taxon>Dikarya</taxon>
        <taxon>Basidiomycota</taxon>
        <taxon>Agaricomycotina</taxon>
        <taxon>Agaricomycetes</taxon>
        <taxon>Agaricomycetidae</taxon>
        <taxon>Agaricales</taxon>
        <taxon>Agaricineae</taxon>
        <taxon>Nidulariaceae</taxon>
        <taxon>Crucibulum</taxon>
    </lineage>
</organism>
<evidence type="ECO:0000313" key="3">
    <source>
        <dbReference type="EMBL" id="TFK33815.1"/>
    </source>
</evidence>
<evidence type="ECO:0000259" key="2">
    <source>
        <dbReference type="PROSITE" id="PS50181"/>
    </source>
</evidence>
<dbReference type="STRING" id="68775.A0A5C3LM36"/>
<feature type="region of interest" description="Disordered" evidence="1">
    <location>
        <begin position="25"/>
        <end position="71"/>
    </location>
</feature>
<dbReference type="SUPFAM" id="SSF81383">
    <property type="entry name" value="F-box domain"/>
    <property type="match status" value="1"/>
</dbReference>
<feature type="compositionally biased region" description="Low complexity" evidence="1">
    <location>
        <begin position="46"/>
        <end position="59"/>
    </location>
</feature>
<dbReference type="Pfam" id="PF00646">
    <property type="entry name" value="F-box"/>
    <property type="match status" value="1"/>
</dbReference>
<reference evidence="3 4" key="1">
    <citation type="journal article" date="2019" name="Nat. Ecol. Evol.">
        <title>Megaphylogeny resolves global patterns of mushroom evolution.</title>
        <authorList>
            <person name="Varga T."/>
            <person name="Krizsan K."/>
            <person name="Foldi C."/>
            <person name="Dima B."/>
            <person name="Sanchez-Garcia M."/>
            <person name="Sanchez-Ramirez S."/>
            <person name="Szollosi G.J."/>
            <person name="Szarkandi J.G."/>
            <person name="Papp V."/>
            <person name="Albert L."/>
            <person name="Andreopoulos W."/>
            <person name="Angelini C."/>
            <person name="Antonin V."/>
            <person name="Barry K.W."/>
            <person name="Bougher N.L."/>
            <person name="Buchanan P."/>
            <person name="Buyck B."/>
            <person name="Bense V."/>
            <person name="Catcheside P."/>
            <person name="Chovatia M."/>
            <person name="Cooper J."/>
            <person name="Damon W."/>
            <person name="Desjardin D."/>
            <person name="Finy P."/>
            <person name="Geml J."/>
            <person name="Haridas S."/>
            <person name="Hughes K."/>
            <person name="Justo A."/>
            <person name="Karasinski D."/>
            <person name="Kautmanova I."/>
            <person name="Kiss B."/>
            <person name="Kocsube S."/>
            <person name="Kotiranta H."/>
            <person name="LaButti K.M."/>
            <person name="Lechner B.E."/>
            <person name="Liimatainen K."/>
            <person name="Lipzen A."/>
            <person name="Lukacs Z."/>
            <person name="Mihaltcheva S."/>
            <person name="Morgado L.N."/>
            <person name="Niskanen T."/>
            <person name="Noordeloos M.E."/>
            <person name="Ohm R.A."/>
            <person name="Ortiz-Santana B."/>
            <person name="Ovrebo C."/>
            <person name="Racz N."/>
            <person name="Riley R."/>
            <person name="Savchenko A."/>
            <person name="Shiryaev A."/>
            <person name="Soop K."/>
            <person name="Spirin V."/>
            <person name="Szebenyi C."/>
            <person name="Tomsovsky M."/>
            <person name="Tulloss R.E."/>
            <person name="Uehling J."/>
            <person name="Grigoriev I.V."/>
            <person name="Vagvolgyi C."/>
            <person name="Papp T."/>
            <person name="Martin F.M."/>
            <person name="Miettinen O."/>
            <person name="Hibbett D.S."/>
            <person name="Nagy L.G."/>
        </authorList>
    </citation>
    <scope>NUCLEOTIDE SEQUENCE [LARGE SCALE GENOMIC DNA]</scope>
    <source>
        <strain evidence="3 4">CBS 166.37</strain>
    </source>
</reference>
<proteinExistence type="predicted"/>
<dbReference type="InterPro" id="IPR001810">
    <property type="entry name" value="F-box_dom"/>
</dbReference>